<dbReference type="RefSeq" id="WP_256131350.1">
    <property type="nucleotide sequence ID" value="NZ_JANFXK010000004.1"/>
</dbReference>
<reference evidence="3 4" key="1">
    <citation type="submission" date="2022-06" db="EMBL/GenBank/DDBJ databases">
        <title>Isolation of gut microbiota from human fecal samples.</title>
        <authorList>
            <person name="Pamer E.G."/>
            <person name="Barat B."/>
            <person name="Waligurski E."/>
            <person name="Medina S."/>
            <person name="Paddock L."/>
            <person name="Mostad J."/>
        </authorList>
    </citation>
    <scope>NUCLEOTIDE SEQUENCE [LARGE SCALE GENOMIC DNA]</scope>
    <source>
        <strain evidence="3 4">SL.3.17</strain>
    </source>
</reference>
<evidence type="ECO:0000256" key="1">
    <source>
        <dbReference type="ARBA" id="ARBA00022723"/>
    </source>
</evidence>
<dbReference type="SUPFAM" id="SSF51556">
    <property type="entry name" value="Metallo-dependent hydrolases"/>
    <property type="match status" value="1"/>
</dbReference>
<dbReference type="InterPro" id="IPR018228">
    <property type="entry name" value="DNase_TatD-rel_CS"/>
</dbReference>
<dbReference type="InterPro" id="IPR001130">
    <property type="entry name" value="TatD-like"/>
</dbReference>
<dbReference type="PANTHER" id="PTHR46124:SF2">
    <property type="entry name" value="D-AMINOACYL-TRNA DEACYLASE"/>
    <property type="match status" value="1"/>
</dbReference>
<dbReference type="Gene3D" id="3.20.20.140">
    <property type="entry name" value="Metal-dependent hydrolases"/>
    <property type="match status" value="1"/>
</dbReference>
<dbReference type="PANTHER" id="PTHR46124">
    <property type="entry name" value="D-AMINOACYL-TRNA DEACYLASE"/>
    <property type="match status" value="1"/>
</dbReference>
<dbReference type="InterPro" id="IPR032466">
    <property type="entry name" value="Metal_Hydrolase"/>
</dbReference>
<name>A0ABT1RLV8_9FIRM</name>
<dbReference type="Proteomes" id="UP001524502">
    <property type="component" value="Unassembled WGS sequence"/>
</dbReference>
<keyword evidence="2 3" id="KW-0378">Hydrolase</keyword>
<evidence type="ECO:0000313" key="4">
    <source>
        <dbReference type="Proteomes" id="UP001524502"/>
    </source>
</evidence>
<dbReference type="EMBL" id="JANFXK010000004">
    <property type="protein sequence ID" value="MCQ4636171.1"/>
    <property type="molecule type" value="Genomic_DNA"/>
</dbReference>
<keyword evidence="4" id="KW-1185">Reference proteome</keyword>
<dbReference type="PIRSF" id="PIRSF005902">
    <property type="entry name" value="DNase_TatD"/>
    <property type="match status" value="1"/>
</dbReference>
<gene>
    <name evidence="3" type="ORF">NE619_05480</name>
</gene>
<proteinExistence type="predicted"/>
<dbReference type="Pfam" id="PF01026">
    <property type="entry name" value="TatD_DNase"/>
    <property type="match status" value="1"/>
</dbReference>
<sequence>MLFDSHAHINNESFTEEERQALIEKIEASKLDYVMDIGFNLESSALAVKHAQSLPWCYAAVGCHPHDTKDMDEIQLAMIKGLAKKDKVQAIGEIGLDFHYDYSDRDIQRHWFRQQIRLANELKMPIVIHSREADQEVMDILREEGAFSQERKGWFPPRYDGSGDARVLLHCFSGSRELGKQYVRLGATISIAGPVTYKNNKKTIGVVEDLPLEVLLVETDSPYLTPEPFRGKRNIPPYVEYTAGKIAEIKGLTLEEVAERTKENAKRFFNISF</sequence>
<keyword evidence="1" id="KW-0479">Metal-binding</keyword>
<dbReference type="GO" id="GO:0016787">
    <property type="term" value="F:hydrolase activity"/>
    <property type="evidence" value="ECO:0007669"/>
    <property type="project" value="UniProtKB-KW"/>
</dbReference>
<comment type="caution">
    <text evidence="3">The sequence shown here is derived from an EMBL/GenBank/DDBJ whole genome shotgun (WGS) entry which is preliminary data.</text>
</comment>
<dbReference type="InterPro" id="IPR015991">
    <property type="entry name" value="TatD/YcfH-like"/>
</dbReference>
<accession>A0ABT1RLV8</accession>
<evidence type="ECO:0000256" key="2">
    <source>
        <dbReference type="ARBA" id="ARBA00022801"/>
    </source>
</evidence>
<dbReference type="PROSITE" id="PS01137">
    <property type="entry name" value="TATD_1"/>
    <property type="match status" value="1"/>
</dbReference>
<dbReference type="PROSITE" id="PS01091">
    <property type="entry name" value="TATD_3"/>
    <property type="match status" value="1"/>
</dbReference>
<dbReference type="NCBIfam" id="TIGR00010">
    <property type="entry name" value="YchF/TatD family DNA exonuclease"/>
    <property type="match status" value="1"/>
</dbReference>
<dbReference type="CDD" id="cd01310">
    <property type="entry name" value="TatD_DNAse"/>
    <property type="match status" value="1"/>
</dbReference>
<protein>
    <submittedName>
        <fullName evidence="3">TatD family hydrolase</fullName>
    </submittedName>
</protein>
<organism evidence="3 4">
    <name type="scientific">Anaerovorax odorimutans</name>
    <dbReference type="NCBI Taxonomy" id="109327"/>
    <lineage>
        <taxon>Bacteria</taxon>
        <taxon>Bacillati</taxon>
        <taxon>Bacillota</taxon>
        <taxon>Clostridia</taxon>
        <taxon>Peptostreptococcales</taxon>
        <taxon>Anaerovoracaceae</taxon>
        <taxon>Anaerovorax</taxon>
    </lineage>
</organism>
<evidence type="ECO:0000313" key="3">
    <source>
        <dbReference type="EMBL" id="MCQ4636171.1"/>
    </source>
</evidence>